<protein>
    <submittedName>
        <fullName evidence="2">Uncharacterized protein</fullName>
    </submittedName>
</protein>
<reference evidence="2 3" key="1">
    <citation type="submission" date="2024-09" db="EMBL/GenBank/DDBJ databases">
        <authorList>
            <person name="Sun Q."/>
            <person name="Mori K."/>
        </authorList>
    </citation>
    <scope>NUCLEOTIDE SEQUENCE [LARGE SCALE GENOMIC DNA]</scope>
    <source>
        <strain evidence="2 3">CCM 7609</strain>
    </source>
</reference>
<organism evidence="2 3">
    <name type="scientific">Citricoccus parietis</name>
    <dbReference type="NCBI Taxonomy" id="592307"/>
    <lineage>
        <taxon>Bacteria</taxon>
        <taxon>Bacillati</taxon>
        <taxon>Actinomycetota</taxon>
        <taxon>Actinomycetes</taxon>
        <taxon>Micrococcales</taxon>
        <taxon>Micrococcaceae</taxon>
        <taxon>Citricoccus</taxon>
    </lineage>
</organism>
<sequence>MPLRSRRSAMTWTRTASTPAMPGPRSTLPSSAPRVRNSWSMPLR</sequence>
<feature type="region of interest" description="Disordered" evidence="1">
    <location>
        <begin position="1"/>
        <end position="44"/>
    </location>
</feature>
<evidence type="ECO:0000313" key="2">
    <source>
        <dbReference type="EMBL" id="MFB9073774.1"/>
    </source>
</evidence>
<evidence type="ECO:0000256" key="1">
    <source>
        <dbReference type="SAM" id="MobiDB-lite"/>
    </source>
</evidence>
<proteinExistence type="predicted"/>
<name>A0ABV5G553_9MICC</name>
<feature type="compositionally biased region" description="Polar residues" evidence="1">
    <location>
        <begin position="8"/>
        <end position="18"/>
    </location>
</feature>
<keyword evidence="3" id="KW-1185">Reference proteome</keyword>
<comment type="caution">
    <text evidence="2">The sequence shown here is derived from an EMBL/GenBank/DDBJ whole genome shotgun (WGS) entry which is preliminary data.</text>
</comment>
<accession>A0ABV5G553</accession>
<dbReference type="EMBL" id="JBHMFI010000001">
    <property type="protein sequence ID" value="MFB9073774.1"/>
    <property type="molecule type" value="Genomic_DNA"/>
</dbReference>
<dbReference type="Proteomes" id="UP001589575">
    <property type="component" value="Unassembled WGS sequence"/>
</dbReference>
<evidence type="ECO:0000313" key="3">
    <source>
        <dbReference type="Proteomes" id="UP001589575"/>
    </source>
</evidence>
<gene>
    <name evidence="2" type="ORF">ACFFX0_22245</name>
</gene>